<keyword evidence="3" id="KW-1185">Reference proteome</keyword>
<feature type="compositionally biased region" description="Basic and acidic residues" evidence="1">
    <location>
        <begin position="7"/>
        <end position="16"/>
    </location>
</feature>
<reference evidence="2" key="1">
    <citation type="submission" date="2020-04" db="EMBL/GenBank/DDBJ databases">
        <authorList>
            <person name="Alioto T."/>
            <person name="Alioto T."/>
            <person name="Gomez Garrido J."/>
        </authorList>
    </citation>
    <scope>NUCLEOTIDE SEQUENCE</scope>
    <source>
        <strain evidence="2">A484AB</strain>
    </source>
</reference>
<feature type="compositionally biased region" description="Polar residues" evidence="1">
    <location>
        <begin position="17"/>
        <end position="43"/>
    </location>
</feature>
<accession>A0A7D9JQL3</accession>
<dbReference type="EMBL" id="CACRXK020020118">
    <property type="protein sequence ID" value="CAB4034442.1"/>
    <property type="molecule type" value="Genomic_DNA"/>
</dbReference>
<proteinExistence type="predicted"/>
<dbReference type="Proteomes" id="UP001152795">
    <property type="component" value="Unassembled WGS sequence"/>
</dbReference>
<sequence>MDTSDSLEDRPTHPTDRTSSQASNNTPEGSTPQHQTSSSSLDEATTKEITLKKIYDGLEKYFGSEGNVDIERTSHVKALTNHVNVLLSIKKNCYGSCKICKNISKENLAKPGAAVPPDNSKVTDVVNELTKDIKMTLSTPLTFASQAQNDGSNTNRIEYQHHATWSIEIPAQFPDKPAEVYKQESSHHDPEKKALNDLLKSKHEQKSLVSSDLIMLAIRSNCYCSECYRI</sequence>
<protein>
    <submittedName>
        <fullName evidence="2">Uncharacterized protein</fullName>
    </submittedName>
</protein>
<dbReference type="AlphaFoldDB" id="A0A7D9JQL3"/>
<evidence type="ECO:0000313" key="2">
    <source>
        <dbReference type="EMBL" id="CAB4034442.1"/>
    </source>
</evidence>
<comment type="caution">
    <text evidence="2">The sequence shown here is derived from an EMBL/GenBank/DDBJ whole genome shotgun (WGS) entry which is preliminary data.</text>
</comment>
<feature type="region of interest" description="Disordered" evidence="1">
    <location>
        <begin position="1"/>
        <end position="44"/>
    </location>
</feature>
<organism evidence="2 3">
    <name type="scientific">Paramuricea clavata</name>
    <name type="common">Red gorgonian</name>
    <name type="synonym">Violescent sea-whip</name>
    <dbReference type="NCBI Taxonomy" id="317549"/>
    <lineage>
        <taxon>Eukaryota</taxon>
        <taxon>Metazoa</taxon>
        <taxon>Cnidaria</taxon>
        <taxon>Anthozoa</taxon>
        <taxon>Octocorallia</taxon>
        <taxon>Malacalcyonacea</taxon>
        <taxon>Plexauridae</taxon>
        <taxon>Paramuricea</taxon>
    </lineage>
</organism>
<name>A0A7D9JQL3_PARCT</name>
<evidence type="ECO:0000256" key="1">
    <source>
        <dbReference type="SAM" id="MobiDB-lite"/>
    </source>
</evidence>
<evidence type="ECO:0000313" key="3">
    <source>
        <dbReference type="Proteomes" id="UP001152795"/>
    </source>
</evidence>
<gene>
    <name evidence="2" type="ORF">PACLA_8A059515</name>
</gene>